<dbReference type="SUPFAM" id="SSF82649">
    <property type="entry name" value="SufE/NifU"/>
    <property type="match status" value="1"/>
</dbReference>
<dbReference type="RefSeq" id="WP_073613677.1">
    <property type="nucleotide sequence ID" value="NZ_FRFE01000010.1"/>
</dbReference>
<proteinExistence type="predicted"/>
<dbReference type="InterPro" id="IPR002871">
    <property type="entry name" value="NIF_FeS_clus_asmbl_NifU_N"/>
</dbReference>
<dbReference type="Gene3D" id="3.90.1010.10">
    <property type="match status" value="1"/>
</dbReference>
<name>A0A1M7Y7K7_9BACT</name>
<dbReference type="AlphaFoldDB" id="A0A1M7Y7K7"/>
<dbReference type="Proteomes" id="UP000184603">
    <property type="component" value="Unassembled WGS sequence"/>
</dbReference>
<protein>
    <submittedName>
        <fullName evidence="2">NifU homolog involved in Fe-S cluster formation</fullName>
    </submittedName>
</protein>
<reference evidence="2 3" key="1">
    <citation type="submission" date="2016-12" db="EMBL/GenBank/DDBJ databases">
        <authorList>
            <person name="Song W.-J."/>
            <person name="Kurnit D.M."/>
        </authorList>
    </citation>
    <scope>NUCLEOTIDE SEQUENCE [LARGE SCALE GENOMIC DNA]</scope>
    <source>
        <strain evidence="2 3">DSM 18488</strain>
    </source>
</reference>
<sequence>MDDVQALMEKIRKNILAEAEQKLADEAFQHLRNCLHKGRMKDADGQACVAGENANCMEMYLKFCDNRVDKAKYVSDGDGISCLCGSCTADMAIGKTTAELLRIKPSDVLKRVQRSGEGVEKQALLAVEALHKAVENYWIAKHGNGALHKLNRKPRFVAVGRGTSYMQYSH</sequence>
<dbReference type="OrthoDB" id="5420642at2"/>
<evidence type="ECO:0000313" key="2">
    <source>
        <dbReference type="EMBL" id="SHO48590.1"/>
    </source>
</evidence>
<evidence type="ECO:0000313" key="3">
    <source>
        <dbReference type="Proteomes" id="UP000184603"/>
    </source>
</evidence>
<dbReference type="GO" id="GO:0016226">
    <property type="term" value="P:iron-sulfur cluster assembly"/>
    <property type="evidence" value="ECO:0007669"/>
    <property type="project" value="InterPro"/>
</dbReference>
<accession>A0A1M7Y7K7</accession>
<dbReference type="STRING" id="1121416.SAMN02745220_02387"/>
<keyword evidence="3" id="KW-1185">Reference proteome</keyword>
<dbReference type="Pfam" id="PF01592">
    <property type="entry name" value="NifU_N"/>
    <property type="match status" value="1"/>
</dbReference>
<evidence type="ECO:0000259" key="1">
    <source>
        <dbReference type="Pfam" id="PF01592"/>
    </source>
</evidence>
<dbReference type="GO" id="GO:0005506">
    <property type="term" value="F:iron ion binding"/>
    <property type="evidence" value="ECO:0007669"/>
    <property type="project" value="InterPro"/>
</dbReference>
<feature type="domain" description="NIF system FeS cluster assembly NifU N-terminal" evidence="1">
    <location>
        <begin position="25"/>
        <end position="138"/>
    </location>
</feature>
<dbReference type="GO" id="GO:0051536">
    <property type="term" value="F:iron-sulfur cluster binding"/>
    <property type="evidence" value="ECO:0007669"/>
    <property type="project" value="InterPro"/>
</dbReference>
<organism evidence="2 3">
    <name type="scientific">Desulfopila aestuarii DSM 18488</name>
    <dbReference type="NCBI Taxonomy" id="1121416"/>
    <lineage>
        <taxon>Bacteria</taxon>
        <taxon>Pseudomonadati</taxon>
        <taxon>Thermodesulfobacteriota</taxon>
        <taxon>Desulfobulbia</taxon>
        <taxon>Desulfobulbales</taxon>
        <taxon>Desulfocapsaceae</taxon>
        <taxon>Desulfopila</taxon>
    </lineage>
</organism>
<gene>
    <name evidence="2" type="ORF">SAMN02745220_02387</name>
</gene>
<dbReference type="EMBL" id="FRFE01000010">
    <property type="protein sequence ID" value="SHO48590.1"/>
    <property type="molecule type" value="Genomic_DNA"/>
</dbReference>